<dbReference type="InterPro" id="IPR003594">
    <property type="entry name" value="HATPase_dom"/>
</dbReference>
<evidence type="ECO:0000256" key="7">
    <source>
        <dbReference type="ARBA" id="ARBA00023012"/>
    </source>
</evidence>
<evidence type="ECO:0000256" key="8">
    <source>
        <dbReference type="PROSITE-ProRule" id="PRU00169"/>
    </source>
</evidence>
<dbReference type="PANTHER" id="PTHR43065:SF46">
    <property type="entry name" value="C4-DICARBOXYLATE TRANSPORT SENSOR PROTEIN DCTB"/>
    <property type="match status" value="1"/>
</dbReference>
<evidence type="ECO:0000259" key="10">
    <source>
        <dbReference type="PROSITE" id="PS50110"/>
    </source>
</evidence>
<evidence type="ECO:0000259" key="9">
    <source>
        <dbReference type="PROSITE" id="PS50109"/>
    </source>
</evidence>
<evidence type="ECO:0000256" key="2">
    <source>
        <dbReference type="ARBA" id="ARBA00012438"/>
    </source>
</evidence>
<dbReference type="RefSeq" id="WP_146430458.1">
    <property type="nucleotide sequence ID" value="NZ_SJPF01000002.1"/>
</dbReference>
<dbReference type="PRINTS" id="PR00344">
    <property type="entry name" value="BCTRLSENSOR"/>
</dbReference>
<dbReference type="PROSITE" id="PS50110">
    <property type="entry name" value="RESPONSE_REGULATORY"/>
    <property type="match status" value="1"/>
</dbReference>
<dbReference type="PROSITE" id="PS50109">
    <property type="entry name" value="HIS_KIN"/>
    <property type="match status" value="1"/>
</dbReference>
<dbReference type="SUPFAM" id="SSF52172">
    <property type="entry name" value="CheY-like"/>
    <property type="match status" value="1"/>
</dbReference>
<accession>A0A5C5V8H9</accession>
<dbReference type="SMART" id="SM00387">
    <property type="entry name" value="HATPase_c"/>
    <property type="match status" value="1"/>
</dbReference>
<dbReference type="InterPro" id="IPR004358">
    <property type="entry name" value="Sig_transdc_His_kin-like_C"/>
</dbReference>
<dbReference type="EC" id="2.7.13.3" evidence="2"/>
<proteinExistence type="predicted"/>
<dbReference type="Pfam" id="PF02518">
    <property type="entry name" value="HATPase_c"/>
    <property type="match status" value="1"/>
</dbReference>
<dbReference type="OrthoDB" id="260274at2"/>
<dbReference type="InterPro" id="IPR005467">
    <property type="entry name" value="His_kinase_dom"/>
</dbReference>
<reference evidence="11 12" key="1">
    <citation type="submission" date="2019-02" db="EMBL/GenBank/DDBJ databases">
        <title>Deep-cultivation of Planctomycetes and their phenomic and genomic characterization uncovers novel biology.</title>
        <authorList>
            <person name="Wiegand S."/>
            <person name="Jogler M."/>
            <person name="Boedeker C."/>
            <person name="Pinto D."/>
            <person name="Vollmers J."/>
            <person name="Rivas-Marin E."/>
            <person name="Kohn T."/>
            <person name="Peeters S.H."/>
            <person name="Heuer A."/>
            <person name="Rast P."/>
            <person name="Oberbeckmann S."/>
            <person name="Bunk B."/>
            <person name="Jeske O."/>
            <person name="Meyerdierks A."/>
            <person name="Storesund J.E."/>
            <person name="Kallscheuer N."/>
            <person name="Luecker S."/>
            <person name="Lage O.M."/>
            <person name="Pohl T."/>
            <person name="Merkel B.J."/>
            <person name="Hornburger P."/>
            <person name="Mueller R.-W."/>
            <person name="Bruemmer F."/>
            <person name="Labrenz M."/>
            <person name="Spormann A.M."/>
            <person name="Op Den Camp H."/>
            <person name="Overmann J."/>
            <person name="Amann R."/>
            <person name="Jetten M.S.M."/>
            <person name="Mascher T."/>
            <person name="Medema M.H."/>
            <person name="Devos D.P."/>
            <person name="Kaster A.-K."/>
            <person name="Ovreas L."/>
            <person name="Rohde M."/>
            <person name="Galperin M.Y."/>
            <person name="Jogler C."/>
        </authorList>
    </citation>
    <scope>NUCLEOTIDE SEQUENCE [LARGE SCALE GENOMIC DNA]</scope>
    <source>
        <strain evidence="11 12">Enr8</strain>
    </source>
</reference>
<keyword evidence="6" id="KW-0067">ATP-binding</keyword>
<dbReference type="InterPro" id="IPR036890">
    <property type="entry name" value="HATPase_C_sf"/>
</dbReference>
<name>A0A5C5V8H9_9BACT</name>
<dbReference type="SMART" id="SM00448">
    <property type="entry name" value="REC"/>
    <property type="match status" value="1"/>
</dbReference>
<sequence length="405" mass="44192">MRVIVADDSTLVRTMLQETLDKAGYEVIAYDNGSDALEAISNGESRLAILDWMMPGYSGLEICQQLRDNRASQWVYAILLTAKDHPDDILRAFEAGASDYVSKPFREAELLARIAVGARMIKLQTELAQAQRLESVGQLAAGIAHEINTPTQYVGDNTIFLKDAFKDLNDTLTQCDELLKAARSGSLTPALMENVEQAWNNADIPYLRDEIPEAIEQTLKGVEQVSKIVRAMKDFSHPGGGAKTMVNLQEAIETTIAVARNEWKYVADIVTQFDENLQEVSCFPGELNQALLNLIVNSTHAIGDKIGDSAEQQGTITVGTRLLDGWAEIFVQDTGAGIPESCRAKIFDPFFTTKPVGKGTGQGLAITYSAIVDKHGGVLDFKSKEGEGTTFFIRLPVSEPCGATL</sequence>
<evidence type="ECO:0000313" key="11">
    <source>
        <dbReference type="EMBL" id="TWT34320.1"/>
    </source>
</evidence>
<dbReference type="Gene3D" id="1.10.287.130">
    <property type="match status" value="1"/>
</dbReference>
<comment type="catalytic activity">
    <reaction evidence="1">
        <text>ATP + protein L-histidine = ADP + protein N-phospho-L-histidine.</text>
        <dbReference type="EC" id="2.7.13.3"/>
    </reaction>
</comment>
<keyword evidence="5" id="KW-0418">Kinase</keyword>
<dbReference type="GO" id="GO:0005524">
    <property type="term" value="F:ATP binding"/>
    <property type="evidence" value="ECO:0007669"/>
    <property type="project" value="UniProtKB-KW"/>
</dbReference>
<keyword evidence="7" id="KW-0902">Two-component regulatory system</keyword>
<dbReference type="Gene3D" id="3.40.50.2300">
    <property type="match status" value="1"/>
</dbReference>
<evidence type="ECO:0000256" key="4">
    <source>
        <dbReference type="ARBA" id="ARBA00022741"/>
    </source>
</evidence>
<keyword evidence="3 11" id="KW-0808">Transferase</keyword>
<keyword evidence="4" id="KW-0547">Nucleotide-binding</keyword>
<comment type="caution">
    <text evidence="11">The sequence shown here is derived from an EMBL/GenBank/DDBJ whole genome shotgun (WGS) entry which is preliminary data.</text>
</comment>
<dbReference type="SUPFAM" id="SSF55874">
    <property type="entry name" value="ATPase domain of HSP90 chaperone/DNA topoisomerase II/histidine kinase"/>
    <property type="match status" value="1"/>
</dbReference>
<dbReference type="InterPro" id="IPR011006">
    <property type="entry name" value="CheY-like_superfamily"/>
</dbReference>
<dbReference type="AlphaFoldDB" id="A0A5C5V8H9"/>
<dbReference type="Gene3D" id="3.30.565.10">
    <property type="entry name" value="Histidine kinase-like ATPase, C-terminal domain"/>
    <property type="match status" value="1"/>
</dbReference>
<dbReference type="EMBL" id="SJPF01000002">
    <property type="protein sequence ID" value="TWT34320.1"/>
    <property type="molecule type" value="Genomic_DNA"/>
</dbReference>
<keyword evidence="12" id="KW-1185">Reference proteome</keyword>
<dbReference type="PANTHER" id="PTHR43065">
    <property type="entry name" value="SENSOR HISTIDINE KINASE"/>
    <property type="match status" value="1"/>
</dbReference>
<dbReference type="GO" id="GO:0004673">
    <property type="term" value="F:protein histidine kinase activity"/>
    <property type="evidence" value="ECO:0007669"/>
    <property type="project" value="UniProtKB-EC"/>
</dbReference>
<gene>
    <name evidence="11" type="primary">zraS_4</name>
    <name evidence="11" type="ORF">Enr8_17140</name>
</gene>
<evidence type="ECO:0000256" key="1">
    <source>
        <dbReference type="ARBA" id="ARBA00000085"/>
    </source>
</evidence>
<dbReference type="Proteomes" id="UP000318878">
    <property type="component" value="Unassembled WGS sequence"/>
</dbReference>
<evidence type="ECO:0000256" key="6">
    <source>
        <dbReference type="ARBA" id="ARBA00022840"/>
    </source>
</evidence>
<keyword evidence="8" id="KW-0597">Phosphoprotein</keyword>
<feature type="modified residue" description="4-aspartylphosphate" evidence="8">
    <location>
        <position position="51"/>
    </location>
</feature>
<evidence type="ECO:0000256" key="3">
    <source>
        <dbReference type="ARBA" id="ARBA00022679"/>
    </source>
</evidence>
<dbReference type="GO" id="GO:0000160">
    <property type="term" value="P:phosphorelay signal transduction system"/>
    <property type="evidence" value="ECO:0007669"/>
    <property type="project" value="UniProtKB-KW"/>
</dbReference>
<evidence type="ECO:0000256" key="5">
    <source>
        <dbReference type="ARBA" id="ARBA00022777"/>
    </source>
</evidence>
<organism evidence="11 12">
    <name type="scientific">Blastopirellula retiformator</name>
    <dbReference type="NCBI Taxonomy" id="2527970"/>
    <lineage>
        <taxon>Bacteria</taxon>
        <taxon>Pseudomonadati</taxon>
        <taxon>Planctomycetota</taxon>
        <taxon>Planctomycetia</taxon>
        <taxon>Pirellulales</taxon>
        <taxon>Pirellulaceae</taxon>
        <taxon>Blastopirellula</taxon>
    </lineage>
</organism>
<feature type="domain" description="Histidine kinase" evidence="9">
    <location>
        <begin position="142"/>
        <end position="399"/>
    </location>
</feature>
<dbReference type="CDD" id="cd17574">
    <property type="entry name" value="REC_OmpR"/>
    <property type="match status" value="1"/>
</dbReference>
<feature type="domain" description="Response regulatory" evidence="10">
    <location>
        <begin position="2"/>
        <end position="118"/>
    </location>
</feature>
<evidence type="ECO:0000313" key="12">
    <source>
        <dbReference type="Proteomes" id="UP000318878"/>
    </source>
</evidence>
<protein>
    <recommendedName>
        <fullName evidence="2">histidine kinase</fullName>
        <ecNumber evidence="2">2.7.13.3</ecNumber>
    </recommendedName>
</protein>
<dbReference type="Pfam" id="PF00072">
    <property type="entry name" value="Response_reg"/>
    <property type="match status" value="1"/>
</dbReference>
<dbReference type="InterPro" id="IPR001789">
    <property type="entry name" value="Sig_transdc_resp-reg_receiver"/>
</dbReference>